<evidence type="ECO:0000313" key="14">
    <source>
        <dbReference type="EMBL" id="EMS70653.1"/>
    </source>
</evidence>
<dbReference type="PATRIC" id="fig|1195236.3.peg.3807"/>
<dbReference type="Proteomes" id="UP000014155">
    <property type="component" value="Unassembled WGS sequence"/>
</dbReference>
<keyword evidence="4 11" id="KW-0812">Transmembrane</keyword>
<keyword evidence="7 9" id="KW-0807">Transducer</keyword>
<keyword evidence="5 11" id="KW-1133">Transmembrane helix</keyword>
<feature type="coiled-coil region" evidence="10">
    <location>
        <begin position="629"/>
        <end position="659"/>
    </location>
</feature>
<dbReference type="InterPro" id="IPR004089">
    <property type="entry name" value="MCPsignal_dom"/>
</dbReference>
<feature type="transmembrane region" description="Helical" evidence="11">
    <location>
        <begin position="9"/>
        <end position="29"/>
    </location>
</feature>
<dbReference type="EMBL" id="AORV01000049">
    <property type="protein sequence ID" value="EMS70653.1"/>
    <property type="molecule type" value="Genomic_DNA"/>
</dbReference>
<comment type="caution">
    <text evidence="14">The sequence shown here is derived from an EMBL/GenBank/DDBJ whole genome shotgun (WGS) entry which is preliminary data.</text>
</comment>
<dbReference type="Gene3D" id="3.30.450.20">
    <property type="entry name" value="PAS domain"/>
    <property type="match status" value="1"/>
</dbReference>
<reference evidence="14 15" key="1">
    <citation type="journal article" date="2013" name="Genome Announc.">
        <title>Draft Genome Sequence of the Cellulolytic, Mesophilic, Anaerobic Bacterium Clostridium termitidis Strain CT1112 (DSM 5398).</title>
        <authorList>
            <person name="Lal S."/>
            <person name="Ramachandran U."/>
            <person name="Zhang X."/>
            <person name="Munir R."/>
            <person name="Sparling R."/>
            <person name="Levin D.B."/>
        </authorList>
    </citation>
    <scope>NUCLEOTIDE SEQUENCE [LARGE SCALE GENOMIC DNA]</scope>
    <source>
        <strain evidence="14 15">CT1112</strain>
    </source>
</reference>
<dbReference type="SUPFAM" id="SSF58104">
    <property type="entry name" value="Methyl-accepting chemotaxis protein (MCP) signaling domain"/>
    <property type="match status" value="1"/>
</dbReference>
<dbReference type="GO" id="GO:0005886">
    <property type="term" value="C:plasma membrane"/>
    <property type="evidence" value="ECO:0007669"/>
    <property type="project" value="UniProtKB-SubCell"/>
</dbReference>
<dbReference type="InterPro" id="IPR003660">
    <property type="entry name" value="HAMP_dom"/>
</dbReference>
<evidence type="ECO:0000256" key="4">
    <source>
        <dbReference type="ARBA" id="ARBA00022692"/>
    </source>
</evidence>
<keyword evidence="6 11" id="KW-0472">Membrane</keyword>
<comment type="similarity">
    <text evidence="8">Belongs to the methyl-accepting chemotaxis (MCP) protein family.</text>
</comment>
<proteinExistence type="inferred from homology"/>
<evidence type="ECO:0000313" key="15">
    <source>
        <dbReference type="Proteomes" id="UP000014155"/>
    </source>
</evidence>
<dbReference type="PROSITE" id="PS50885">
    <property type="entry name" value="HAMP"/>
    <property type="match status" value="1"/>
</dbReference>
<feature type="domain" description="Methyl-accepting transducer" evidence="12">
    <location>
        <begin position="376"/>
        <end position="633"/>
    </location>
</feature>
<keyword evidence="2" id="KW-1003">Cell membrane</keyword>
<dbReference type="InterPro" id="IPR033479">
    <property type="entry name" value="dCache_1"/>
</dbReference>
<dbReference type="RefSeq" id="WP_004627888.1">
    <property type="nucleotide sequence ID" value="NZ_AORV01000049.1"/>
</dbReference>
<gene>
    <name evidence="14" type="ORF">CTER_3582</name>
</gene>
<dbReference type="GO" id="GO:0007165">
    <property type="term" value="P:signal transduction"/>
    <property type="evidence" value="ECO:0007669"/>
    <property type="project" value="UniProtKB-KW"/>
</dbReference>
<evidence type="ECO:0000256" key="10">
    <source>
        <dbReference type="SAM" id="Coils"/>
    </source>
</evidence>
<keyword evidence="3" id="KW-0145">Chemotaxis</keyword>
<evidence type="ECO:0000256" key="5">
    <source>
        <dbReference type="ARBA" id="ARBA00022989"/>
    </source>
</evidence>
<dbReference type="Gene3D" id="1.10.287.950">
    <property type="entry name" value="Methyl-accepting chemotaxis protein"/>
    <property type="match status" value="1"/>
</dbReference>
<comment type="subcellular location">
    <subcellularLocation>
        <location evidence="1">Cell membrane</location>
        <topology evidence="1">Multi-pass membrane protein</topology>
    </subcellularLocation>
</comment>
<feature type="transmembrane region" description="Helical" evidence="11">
    <location>
        <begin position="280"/>
        <end position="300"/>
    </location>
</feature>
<dbReference type="Pfam" id="PF02743">
    <property type="entry name" value="dCache_1"/>
    <property type="match status" value="1"/>
</dbReference>
<dbReference type="PANTHER" id="PTHR32089:SF112">
    <property type="entry name" value="LYSOZYME-LIKE PROTEIN-RELATED"/>
    <property type="match status" value="1"/>
</dbReference>
<dbReference type="CDD" id="cd12912">
    <property type="entry name" value="PDC2_MCP_like"/>
    <property type="match status" value="1"/>
</dbReference>
<accession>S0FQ84</accession>
<dbReference type="GO" id="GO:0006935">
    <property type="term" value="P:chemotaxis"/>
    <property type="evidence" value="ECO:0007669"/>
    <property type="project" value="UniProtKB-KW"/>
</dbReference>
<evidence type="ECO:0000256" key="2">
    <source>
        <dbReference type="ARBA" id="ARBA00022475"/>
    </source>
</evidence>
<evidence type="ECO:0000256" key="3">
    <source>
        <dbReference type="ARBA" id="ARBA00022500"/>
    </source>
</evidence>
<keyword evidence="15" id="KW-1185">Reference proteome</keyword>
<dbReference type="PROSITE" id="PS50111">
    <property type="entry name" value="CHEMOTAXIS_TRANSDUC_2"/>
    <property type="match status" value="1"/>
</dbReference>
<dbReference type="PANTHER" id="PTHR32089">
    <property type="entry name" value="METHYL-ACCEPTING CHEMOTAXIS PROTEIN MCPB"/>
    <property type="match status" value="1"/>
</dbReference>
<organism evidence="14 15">
    <name type="scientific">Ruminiclostridium cellobioparum subsp. termitidis CT1112</name>
    <dbReference type="NCBI Taxonomy" id="1195236"/>
    <lineage>
        <taxon>Bacteria</taxon>
        <taxon>Bacillati</taxon>
        <taxon>Bacillota</taxon>
        <taxon>Clostridia</taxon>
        <taxon>Eubacteriales</taxon>
        <taxon>Oscillospiraceae</taxon>
        <taxon>Ruminiclostridium</taxon>
    </lineage>
</organism>
<evidence type="ECO:0000256" key="7">
    <source>
        <dbReference type="ARBA" id="ARBA00023224"/>
    </source>
</evidence>
<keyword evidence="10" id="KW-0175">Coiled coil</keyword>
<dbReference type="eggNOG" id="COG0840">
    <property type="taxonomic scope" value="Bacteria"/>
</dbReference>
<feature type="domain" description="HAMP" evidence="13">
    <location>
        <begin position="302"/>
        <end position="357"/>
    </location>
</feature>
<evidence type="ECO:0000256" key="11">
    <source>
        <dbReference type="SAM" id="Phobius"/>
    </source>
</evidence>
<dbReference type="Pfam" id="PF00015">
    <property type="entry name" value="MCPsignal"/>
    <property type="match status" value="1"/>
</dbReference>
<dbReference type="STRING" id="1195236.CTER_3582"/>
<evidence type="ECO:0000256" key="8">
    <source>
        <dbReference type="ARBA" id="ARBA00029447"/>
    </source>
</evidence>
<evidence type="ECO:0000256" key="1">
    <source>
        <dbReference type="ARBA" id="ARBA00004651"/>
    </source>
</evidence>
<protein>
    <submittedName>
        <fullName evidence="14">Methyl-accepting chemotaxis protein</fullName>
    </submittedName>
</protein>
<evidence type="ECO:0000256" key="9">
    <source>
        <dbReference type="PROSITE-ProRule" id="PRU00284"/>
    </source>
</evidence>
<dbReference type="SMART" id="SM00304">
    <property type="entry name" value="HAMP"/>
    <property type="match status" value="1"/>
</dbReference>
<evidence type="ECO:0000256" key="6">
    <source>
        <dbReference type="ARBA" id="ARBA00023136"/>
    </source>
</evidence>
<dbReference type="AlphaFoldDB" id="S0FQ84"/>
<evidence type="ECO:0000259" key="12">
    <source>
        <dbReference type="PROSITE" id="PS50111"/>
    </source>
</evidence>
<sequence length="663" mass="72951">MKSIKQKLILYFSTFMALFFVLLCVVNYVSVSNLLMDSSEAQLVTRAKDTSRLVDSFVDAQIREMATLAAVMDTSDPAAPEKLKQEAQRLKYNMIFISDLKGTAVLPDGKTIDISGQDCFQKALKGVANISNPMKSFIEGEETKLILLVAVPITVDGKTTSVLLGQLSGDFLSSFSNQSIFDKTGYSMLVDERGTIISHIESSYVFNAFNPIEDSKKNNASKEFAGIVTKAIKKATGVHRFEFNKEVRYAAFAPIERTDWFVISSERESEIFAALNGYKVFTLVAGVIIIFLILLITFAVGNSISKPIIQVTSYAELVGELNVKEDLPQKLLKQKDEIGVLSKSFQSLIENLRYFINKVSISAEDVKMSSDKLSDITDQTARVSEETARVIEEISRGANEQSEMTQNGADMIINLGRILEKDIALLSELNESSDNVVSLVNNGLEEVRELTEKTRQSDLATKQIFEGIIKTNESSAKIGKASAVIASIAEQTNLLALNAAIEAARAGEHGKGFSVVADEIRKLAEQSSTSTKQIDLVVKELQENSNEAVQTMQQVMQIIEEQQHSVEATDIKYRSIADAISVSVDRISNLNTLSSEMEQNKIDILDIMQNLAAIAEQNAASTQEVSASVEEQTASIEEISNSSEKLKELVDELKLLVAKFKIS</sequence>
<dbReference type="CDD" id="cd06225">
    <property type="entry name" value="HAMP"/>
    <property type="match status" value="1"/>
</dbReference>
<evidence type="ECO:0000259" key="13">
    <source>
        <dbReference type="PROSITE" id="PS50885"/>
    </source>
</evidence>
<name>S0FQ84_RUMCE</name>
<dbReference type="SMART" id="SM00283">
    <property type="entry name" value="MA"/>
    <property type="match status" value="1"/>
</dbReference>